<dbReference type="Pfam" id="PF05901">
    <property type="entry name" value="Excalibur"/>
    <property type="match status" value="1"/>
</dbReference>
<dbReference type="InterPro" id="IPR012340">
    <property type="entry name" value="NA-bd_OB-fold"/>
</dbReference>
<dbReference type="SMART" id="SM00357">
    <property type="entry name" value="CSP"/>
    <property type="match status" value="1"/>
</dbReference>
<accession>A0A2S7C942</accession>
<dbReference type="SUPFAM" id="SSF50249">
    <property type="entry name" value="Nucleic acid-binding proteins"/>
    <property type="match status" value="1"/>
</dbReference>
<dbReference type="GO" id="GO:0005829">
    <property type="term" value="C:cytosol"/>
    <property type="evidence" value="ECO:0007669"/>
    <property type="project" value="UniProtKB-ARBA"/>
</dbReference>
<dbReference type="CDD" id="cd04458">
    <property type="entry name" value="CSP_CDS"/>
    <property type="match status" value="1"/>
</dbReference>
<dbReference type="PANTHER" id="PTHR46565">
    <property type="entry name" value="COLD SHOCK DOMAIN PROTEIN 2"/>
    <property type="match status" value="1"/>
</dbReference>
<dbReference type="InterPro" id="IPR011129">
    <property type="entry name" value="CSD"/>
</dbReference>
<name>A0A2S7C942_9XANT</name>
<dbReference type="PANTHER" id="PTHR46565:SF20">
    <property type="entry name" value="COLD SHOCK DOMAIN-CONTAINING PROTEIN 4"/>
    <property type="match status" value="1"/>
</dbReference>
<dbReference type="EMBL" id="MDEE01000003">
    <property type="protein sequence ID" value="PPU58096.1"/>
    <property type="molecule type" value="Genomic_DNA"/>
</dbReference>
<dbReference type="InterPro" id="IPR008613">
    <property type="entry name" value="Excalibur_Ca-bd_domain"/>
</dbReference>
<dbReference type="GO" id="GO:0003676">
    <property type="term" value="F:nucleic acid binding"/>
    <property type="evidence" value="ECO:0007669"/>
    <property type="project" value="InterPro"/>
</dbReference>
<feature type="compositionally biased region" description="Low complexity" evidence="2">
    <location>
        <begin position="127"/>
        <end position="143"/>
    </location>
</feature>
<organism evidence="4 5">
    <name type="scientific">Xanthomonas dyei</name>
    <dbReference type="NCBI Taxonomy" id="743699"/>
    <lineage>
        <taxon>Bacteria</taxon>
        <taxon>Pseudomonadati</taxon>
        <taxon>Pseudomonadota</taxon>
        <taxon>Gammaproteobacteria</taxon>
        <taxon>Lysobacterales</taxon>
        <taxon>Lysobacteraceae</taxon>
        <taxon>Xanthomonas</taxon>
    </lineage>
</organism>
<dbReference type="AlphaFoldDB" id="A0A2S7C942"/>
<proteinExistence type="predicted"/>
<reference evidence="4 5" key="1">
    <citation type="submission" date="2016-08" db="EMBL/GenBank/DDBJ databases">
        <authorList>
            <person name="Seilhamer J.J."/>
        </authorList>
    </citation>
    <scope>NUCLEOTIDE SEQUENCE [LARGE SCALE GENOMIC DNA]</scope>
    <source>
        <strain evidence="4 5">CFBP7245</strain>
    </source>
</reference>
<evidence type="ECO:0000313" key="5">
    <source>
        <dbReference type="Proteomes" id="UP000238908"/>
    </source>
</evidence>
<evidence type="ECO:0000259" key="3">
    <source>
        <dbReference type="PROSITE" id="PS51857"/>
    </source>
</evidence>
<comment type="caution">
    <text evidence="4">The sequence shown here is derived from an EMBL/GenBank/DDBJ whole genome shotgun (WGS) entry which is preliminary data.</text>
</comment>
<evidence type="ECO:0000256" key="1">
    <source>
        <dbReference type="RuleBase" id="RU000408"/>
    </source>
</evidence>
<gene>
    <name evidence="4" type="ORF">XdyCFBP7245_03710</name>
</gene>
<feature type="compositionally biased region" description="Low complexity" evidence="2">
    <location>
        <begin position="152"/>
        <end position="173"/>
    </location>
</feature>
<evidence type="ECO:0000313" key="4">
    <source>
        <dbReference type="EMBL" id="PPU58096.1"/>
    </source>
</evidence>
<dbReference type="Gene3D" id="2.40.50.140">
    <property type="entry name" value="Nucleic acid-binding proteins"/>
    <property type="match status" value="1"/>
</dbReference>
<sequence length="222" mass="23827">MRTQGTLTRWTADRGFGFISPTQPGDDLFVHISAFPRSPMAPRIGELISFETEPGPDGRPRAVRVMRAGTQAAKRSRRRQHVAAQSTSAHSPVRLGKVMLLLLVAGAGGYAYLNGKTRMPDPELPKTSSASTAPTSARARTPAGRTLPARTSAQSSPVVTAPASASRTSATPVHTPHYSCGGRTHCSQMNSCEDATYVLQHCPNTVMDDDNDGVPCEQQWCR</sequence>
<protein>
    <recommendedName>
        <fullName evidence="3">CSD domain-containing protein</fullName>
    </recommendedName>
</protein>
<dbReference type="PROSITE" id="PS00352">
    <property type="entry name" value="CSD_1"/>
    <property type="match status" value="1"/>
</dbReference>
<dbReference type="PROSITE" id="PS51857">
    <property type="entry name" value="CSD_2"/>
    <property type="match status" value="1"/>
</dbReference>
<evidence type="ECO:0000256" key="2">
    <source>
        <dbReference type="SAM" id="MobiDB-lite"/>
    </source>
</evidence>
<dbReference type="RefSeq" id="WP_104614459.1">
    <property type="nucleotide sequence ID" value="NZ_JBHLXZ010000003.1"/>
</dbReference>
<dbReference type="Pfam" id="PF00313">
    <property type="entry name" value="CSD"/>
    <property type="match status" value="1"/>
</dbReference>
<feature type="domain" description="CSD" evidence="3">
    <location>
        <begin position="2"/>
        <end position="67"/>
    </location>
</feature>
<dbReference type="InterPro" id="IPR019844">
    <property type="entry name" value="CSD_CS"/>
</dbReference>
<dbReference type="Proteomes" id="UP000238908">
    <property type="component" value="Unassembled WGS sequence"/>
</dbReference>
<comment type="subcellular location">
    <subcellularLocation>
        <location evidence="1">Cytoplasm</location>
    </subcellularLocation>
</comment>
<dbReference type="InterPro" id="IPR002059">
    <property type="entry name" value="CSP_DNA-bd"/>
</dbReference>
<feature type="region of interest" description="Disordered" evidence="2">
    <location>
        <begin position="121"/>
        <end position="176"/>
    </location>
</feature>